<dbReference type="InterPro" id="IPR011990">
    <property type="entry name" value="TPR-like_helical_dom_sf"/>
</dbReference>
<dbReference type="Pfam" id="PF13374">
    <property type="entry name" value="TPR_10"/>
    <property type="match status" value="8"/>
</dbReference>
<dbReference type="Gene3D" id="1.25.40.10">
    <property type="entry name" value="Tetratricopeptide repeat domain"/>
    <property type="match status" value="4"/>
</dbReference>
<dbReference type="InterPro" id="IPR027417">
    <property type="entry name" value="P-loop_NTPase"/>
</dbReference>
<proteinExistence type="predicted"/>
<organism evidence="1 2">
    <name type="scientific">Gymnopus androsaceus JB14</name>
    <dbReference type="NCBI Taxonomy" id="1447944"/>
    <lineage>
        <taxon>Eukaryota</taxon>
        <taxon>Fungi</taxon>
        <taxon>Dikarya</taxon>
        <taxon>Basidiomycota</taxon>
        <taxon>Agaricomycotina</taxon>
        <taxon>Agaricomycetes</taxon>
        <taxon>Agaricomycetidae</taxon>
        <taxon>Agaricales</taxon>
        <taxon>Marasmiineae</taxon>
        <taxon>Omphalotaceae</taxon>
        <taxon>Gymnopus</taxon>
    </lineage>
</organism>
<gene>
    <name evidence="1" type="ORF">BT96DRAFT_1011015</name>
</gene>
<dbReference type="PANTHER" id="PTHR46082:SF6">
    <property type="entry name" value="AAA+ ATPASE DOMAIN-CONTAINING PROTEIN-RELATED"/>
    <property type="match status" value="1"/>
</dbReference>
<accession>A0A6A4ISU4</accession>
<dbReference type="EMBL" id="ML769383">
    <property type="protein sequence ID" value="KAE9411157.1"/>
    <property type="molecule type" value="Genomic_DNA"/>
</dbReference>
<evidence type="ECO:0000313" key="1">
    <source>
        <dbReference type="EMBL" id="KAE9411157.1"/>
    </source>
</evidence>
<dbReference type="PRINTS" id="PR00381">
    <property type="entry name" value="KINESINLIGHT"/>
</dbReference>
<dbReference type="Pfam" id="PF13424">
    <property type="entry name" value="TPR_12"/>
    <property type="match status" value="4"/>
</dbReference>
<dbReference type="Proteomes" id="UP000799118">
    <property type="component" value="Unassembled WGS sequence"/>
</dbReference>
<dbReference type="NCBIfam" id="NF040586">
    <property type="entry name" value="FxSxx_TPR"/>
    <property type="match status" value="1"/>
</dbReference>
<dbReference type="Gene3D" id="3.40.50.300">
    <property type="entry name" value="P-loop containing nucleotide triphosphate hydrolases"/>
    <property type="match status" value="1"/>
</dbReference>
<reference evidence="1" key="1">
    <citation type="journal article" date="2019" name="Environ. Microbiol.">
        <title>Fungal ecological strategies reflected in gene transcription - a case study of two litter decomposers.</title>
        <authorList>
            <person name="Barbi F."/>
            <person name="Kohler A."/>
            <person name="Barry K."/>
            <person name="Baskaran P."/>
            <person name="Daum C."/>
            <person name="Fauchery L."/>
            <person name="Ihrmark K."/>
            <person name="Kuo A."/>
            <person name="LaButti K."/>
            <person name="Lipzen A."/>
            <person name="Morin E."/>
            <person name="Grigoriev I.V."/>
            <person name="Henrissat B."/>
            <person name="Lindahl B."/>
            <person name="Martin F."/>
        </authorList>
    </citation>
    <scope>NUCLEOTIDE SEQUENCE</scope>
    <source>
        <strain evidence="1">JB14</strain>
    </source>
</reference>
<dbReference type="InterPro" id="IPR053137">
    <property type="entry name" value="NLR-like"/>
</dbReference>
<evidence type="ECO:0000313" key="2">
    <source>
        <dbReference type="Proteomes" id="UP000799118"/>
    </source>
</evidence>
<protein>
    <submittedName>
        <fullName evidence="1">TPR-like protein</fullName>
    </submittedName>
</protein>
<dbReference type="OrthoDB" id="771227at2759"/>
<dbReference type="SUPFAM" id="SSF52540">
    <property type="entry name" value="P-loop containing nucleoside triphosphate hydrolases"/>
    <property type="match status" value="1"/>
</dbReference>
<sequence length="1517" mass="172220">MTTSEMGQLHLIIEEIKLHFSNPQRQKIYVTLSNNEDHSVLVKTETCILEGEEMIWKLTQPHIVVDTSSAILIKVKGYNLTRQNETFSTFVLQSNEIFDKLVESNTNGEDVSAQDFVLSDSDATLILTMYSKSLNSFLKEYVPTQGTLRRLGLERYEKGLDLIMGMLDQLGSSNSTVKVVIGGAKAIYEILKTQDKCHHSILELFEQMADMLSFIQDAGPLKTHSKQVEHIMTSIIKLIDSAVVEVLEKCRGNMLEQFISATSLSEKVEHYTKKFTDLKQQYGLVLIQVTALLVLSSDEKPSLSSSGMDQKVELIDEKLSSNHNEIYGDEKVAVDVPTGYIQGMSNYPSSTLFFTGRESIMNFMAKYFSETPPPQARIGAKIFLLYGLGGAGKTQCALEFIQRYKQRFTRIFFIAAHSEDSIKAGYYDIAVRNGSKTPQSWESGYRWLITHKEEWLILLDNVDDPKINASQFLPSCDHGNVVITSRNFGLVNLAGKTQEIKDMEPGDGTQLLLKHAIKHEPTSDETLKAAEIAEELHYFPLALKQAGAYIFQQNCLSSYLQRIQNKQEKLLQKNISQSLDNYPFSVHSSWNLSWKELTDASKTFLKICSCLHNEFIPRQLFQDAVQRINNISEEFGPSDAILKATYLLQIFCTENMDWDEIKMDDIIFQVTSYSLLNIVQDGLYSLHPMVHRWIKDNMSVTDRDNLHWGTQGILAASIFSATEGDIVYLRSLTPHLTAFEKIPTGETSLKIAYGNFWYQTGHAEKALQLWEPLEEELAEILGSNHPTVLRHTRDLAMLYQKLAQYKNAVELQEKLIITSKQVMGEEHPDTIQCKNNLAVTYQHLGKYNNALQLQEPLIQTSRQILGTKHPDTLRLTNDLVSTYMMLGKNKEGFQLLEALLESSKSIMGEEHPDTLLYTNHLAISYCKMGKNKEALELQQHLLTKAKRLLGEEHPSTIAWTHDLALTYNHLRNYSEALTIWQSLVKTSVQMHGDEHPNTLMRINRLAFAYSEMSNHSEALRLRNTLVETSKRVLGQEHPDTLAWINNLAMTYSRLSKHGEALSLWDPLVVTSKNVLGEDHPDTLTRINNLAATYYNMGSYTEALSLWGPLVDVCKQVLGEYHPNTLMRINCLAMAYHNLGQDGEALSLREPLVKASKNVLGEEHPDTLMRIHNLSMTYQILGQKSEALSLMNYLVETSNRVLGEGHPDTLMRMDNLAMAYHNLGQDGEALRMREYLVETSSHVLGEAHLDTLARINNLAMTYSQMSKHGEALSLRFPLVQTSKSVLGDEHPDTLARINNLAITYYHLESFSEALSLWEPLIEICKWKLGEEHPDTLARINSLALTYYSMESYYEALSLWEPLIEKTKWVLGKEHPDTLKRTNMLAMSYYKLGEDNQALKIWVPLVKMANRVFGKKHPETLKCRIYLGIVYKSLNNYDLARITFHTLLPILKEVHGNNHPHTLSCMQFLDEVNTQRPNEVLETHVVPGYLDVQPKKNAFQGVLGAVRGVTKKLGSKASK</sequence>
<name>A0A6A4ISU4_9AGAR</name>
<keyword evidence="2" id="KW-1185">Reference proteome</keyword>
<dbReference type="SUPFAM" id="SSF48452">
    <property type="entry name" value="TPR-like"/>
    <property type="match status" value="4"/>
</dbReference>
<dbReference type="PANTHER" id="PTHR46082">
    <property type="entry name" value="ATP/GTP-BINDING PROTEIN-RELATED"/>
    <property type="match status" value="1"/>
</dbReference>